<dbReference type="Gene3D" id="3.40.50.720">
    <property type="entry name" value="NAD(P)-binding Rossmann-like Domain"/>
    <property type="match status" value="2"/>
</dbReference>
<feature type="region of interest" description="Disordered" evidence="3">
    <location>
        <begin position="29"/>
        <end position="70"/>
    </location>
</feature>
<comment type="similarity">
    <text evidence="1 2">Belongs to the UDP-glucose/GDP-mannose dehydrogenase family.</text>
</comment>
<sequence>MKDSTLSLSTSAVPMEQFAAEQTLQRFAYTNNSGAESPPSGPPSPFFNNWPDGPTETTISSPDQIPEIVSHDDPPTVAVLGVGYVGTHLVDTFATKFPVIGFDVSTTRIKDLAQAQMKNPACLDIEYTYNTAALRRATHFLISVPTLLRNDRSIDASFLSKALQTVLKHARLGSTIVIESSVAVGMTRELLGPMAKVGYFAGMSPERVDPGRISPPVSVIPKIISALEDIRPGSLDAITRIYSAVFEHIVPVSSPEVAEMAKLYENCQRMVCIAYANEMADVCYDMGIDPYEVCRASATKPFGYMDYRPGLGVGGHCIPVNPFYLLSNSNFPLLKEATLRMHERPKRIGLQLLDNILVRKLSGTYGQSKPRVLTVGMGFKRGQSVLSYSPGLMLLNTLHSSADVDVNWADSLVPQNAIAGIPKLDDKEWHTLSLAQFDMIFVVFLQPGMDEEVLHKLPARTEVKWLSV</sequence>
<dbReference type="InterPro" id="IPR001732">
    <property type="entry name" value="UDP-Glc/GDP-Man_DH_N"/>
</dbReference>
<organism evidence="6 7">
    <name type="scientific">Seiridium unicorne</name>
    <dbReference type="NCBI Taxonomy" id="138068"/>
    <lineage>
        <taxon>Eukaryota</taxon>
        <taxon>Fungi</taxon>
        <taxon>Dikarya</taxon>
        <taxon>Ascomycota</taxon>
        <taxon>Pezizomycotina</taxon>
        <taxon>Sordariomycetes</taxon>
        <taxon>Xylariomycetidae</taxon>
        <taxon>Amphisphaeriales</taxon>
        <taxon>Sporocadaceae</taxon>
        <taxon>Seiridium</taxon>
    </lineage>
</organism>
<dbReference type="SUPFAM" id="SSF48179">
    <property type="entry name" value="6-phosphogluconate dehydrogenase C-terminal domain-like"/>
    <property type="match status" value="1"/>
</dbReference>
<evidence type="ECO:0000259" key="4">
    <source>
        <dbReference type="Pfam" id="PF00984"/>
    </source>
</evidence>
<dbReference type="Pfam" id="PF00984">
    <property type="entry name" value="UDPG_MGDP_dh"/>
    <property type="match status" value="1"/>
</dbReference>
<dbReference type="Proteomes" id="UP001408356">
    <property type="component" value="Unassembled WGS sequence"/>
</dbReference>
<reference evidence="6 7" key="1">
    <citation type="journal article" date="2024" name="J. Plant Pathol.">
        <title>Sequence and assembly of the genome of Seiridium unicorne, isolate CBS 538.82, causal agent of cypress canker disease.</title>
        <authorList>
            <person name="Scali E."/>
            <person name="Rocca G.D."/>
            <person name="Danti R."/>
            <person name="Garbelotto M."/>
            <person name="Barberini S."/>
            <person name="Baroncelli R."/>
            <person name="Emiliani G."/>
        </authorList>
    </citation>
    <scope>NUCLEOTIDE SEQUENCE [LARGE SCALE GENOMIC DNA]</scope>
    <source>
        <strain evidence="6 7">BM-138-508</strain>
    </source>
</reference>
<evidence type="ECO:0000256" key="3">
    <source>
        <dbReference type="SAM" id="MobiDB-lite"/>
    </source>
</evidence>
<dbReference type="PIRSF" id="PIRSF000124">
    <property type="entry name" value="UDPglc_GDPman_dh"/>
    <property type="match status" value="1"/>
</dbReference>
<feature type="domain" description="UDP-glucose/GDP-mannose dehydrogenase N-terminal" evidence="5">
    <location>
        <begin position="76"/>
        <end position="224"/>
    </location>
</feature>
<protein>
    <submittedName>
        <fullName evidence="6">UDP-glucose/GDP-mannose dehydrogenase C-terminal domain-containing protein</fullName>
    </submittedName>
</protein>
<name>A0ABR2UYZ3_9PEZI</name>
<accession>A0ABR2UYZ3</accession>
<dbReference type="InterPro" id="IPR036291">
    <property type="entry name" value="NAD(P)-bd_dom_sf"/>
</dbReference>
<dbReference type="Pfam" id="PF03721">
    <property type="entry name" value="UDPG_MGDP_dh_N"/>
    <property type="match status" value="1"/>
</dbReference>
<dbReference type="PANTHER" id="PTHR43491:SF2">
    <property type="entry name" value="UDP-N-ACETYL-D-MANNOSAMINE DEHYDROGENASE"/>
    <property type="match status" value="1"/>
</dbReference>
<dbReference type="NCBIfam" id="TIGR03026">
    <property type="entry name" value="NDP-sugDHase"/>
    <property type="match status" value="1"/>
</dbReference>
<dbReference type="EMBL" id="JARVKF010000310">
    <property type="protein sequence ID" value="KAK9419579.1"/>
    <property type="molecule type" value="Genomic_DNA"/>
</dbReference>
<dbReference type="PANTHER" id="PTHR43491">
    <property type="entry name" value="UDP-N-ACETYL-D-MANNOSAMINE DEHYDROGENASE"/>
    <property type="match status" value="1"/>
</dbReference>
<keyword evidence="7" id="KW-1185">Reference proteome</keyword>
<evidence type="ECO:0000313" key="7">
    <source>
        <dbReference type="Proteomes" id="UP001408356"/>
    </source>
</evidence>
<evidence type="ECO:0000259" key="5">
    <source>
        <dbReference type="Pfam" id="PF03721"/>
    </source>
</evidence>
<comment type="caution">
    <text evidence="6">The sequence shown here is derived from an EMBL/GenBank/DDBJ whole genome shotgun (WGS) entry which is preliminary data.</text>
</comment>
<gene>
    <name evidence="6" type="ORF">SUNI508_07315</name>
</gene>
<evidence type="ECO:0000313" key="6">
    <source>
        <dbReference type="EMBL" id="KAK9419579.1"/>
    </source>
</evidence>
<dbReference type="SUPFAM" id="SSF51735">
    <property type="entry name" value="NAD(P)-binding Rossmann-fold domains"/>
    <property type="match status" value="1"/>
</dbReference>
<proteinExistence type="inferred from homology"/>
<evidence type="ECO:0000256" key="2">
    <source>
        <dbReference type="PIRNR" id="PIRNR000124"/>
    </source>
</evidence>
<feature type="domain" description="UDP-glucose/GDP-mannose dehydrogenase dimerisation" evidence="4">
    <location>
        <begin position="257"/>
        <end position="329"/>
    </location>
</feature>
<dbReference type="InterPro" id="IPR014026">
    <property type="entry name" value="UDP-Glc/GDP-Man_DH_dimer"/>
</dbReference>
<dbReference type="InterPro" id="IPR017476">
    <property type="entry name" value="UDP-Glc/GDP-Man"/>
</dbReference>
<dbReference type="InterPro" id="IPR028359">
    <property type="entry name" value="UDP_ManNAc/GlcNAc_DH"/>
</dbReference>
<dbReference type="InterPro" id="IPR008927">
    <property type="entry name" value="6-PGluconate_DH-like_C_sf"/>
</dbReference>
<dbReference type="PIRSF" id="PIRSF500136">
    <property type="entry name" value="UDP_ManNAc_DH"/>
    <property type="match status" value="1"/>
</dbReference>
<evidence type="ECO:0000256" key="1">
    <source>
        <dbReference type="ARBA" id="ARBA00006601"/>
    </source>
</evidence>